<evidence type="ECO:0000313" key="1">
    <source>
        <dbReference type="EMBL" id="SMC81127.1"/>
    </source>
</evidence>
<gene>
    <name evidence="1" type="ORF">SAMN06296427_10923</name>
</gene>
<dbReference type="STRING" id="1434700.SAMN06296427_10923"/>
<dbReference type="SUPFAM" id="SSF56935">
    <property type="entry name" value="Porins"/>
    <property type="match status" value="1"/>
</dbReference>
<dbReference type="EMBL" id="FWXS01000009">
    <property type="protein sequence ID" value="SMC81127.1"/>
    <property type="molecule type" value="Genomic_DNA"/>
</dbReference>
<dbReference type="AlphaFoldDB" id="A0A1W2C786"/>
<evidence type="ECO:0000313" key="2">
    <source>
        <dbReference type="Proteomes" id="UP000192393"/>
    </source>
</evidence>
<accession>A0A1W2C786</accession>
<protein>
    <recommendedName>
        <fullName evidence="3">TonB-linked outer membrane protein, SusC/RagA family</fullName>
    </recommendedName>
</protein>
<dbReference type="OrthoDB" id="9768177at2"/>
<proteinExistence type="predicted"/>
<dbReference type="Proteomes" id="UP000192393">
    <property type="component" value="Unassembled WGS sequence"/>
</dbReference>
<keyword evidence="2" id="KW-1185">Reference proteome</keyword>
<sequence length="911" mass="104925">MKQGFFLFFLIVHIVALGQSNPYNGFVLDSIGNPVYQANICKAYNGNIYGSQCVVSDRLGKYRIQLSHGNQIAITIKYDSISYTKMYEYKEDPFDSFGYLTEIERIENELEWTSGKIDSDANSEKFPIKKEKKENNYYYSRYGFSKILIENDSARLLHDAEYVKGRLGFDFDLSYSISEHLNTPKLQNEFVQGRPDNGTLTQFGSPEAFSWGPSLQNISGLNFYDSNKIFREADAFKVGFNAAYERKSHFLNFNASTRQEEGLFESTKGNFYSFKINYNFPLWGGVMKTNVGTNWEKTEMPLIGNNYMNVLYSAWNSPFHFNPHPEILNGQQNSASDQYNNPIFLINYNRDVKKDNNMSAGLDYSVKLKNWILNGIFSFSNFNQNMEYGQIPQMALAANPSFFKRDFSEQMTNLRLSAVYNNQNTLKIHLNWVHQLNSFQLRKDIFTDYSSLINFPNDGISSELYSVSKQRYNSNLGVKLDYSKYLEDIELQNVLSQTLYYTNTNDQSFAYQVNNVLTIDSRYLLGDFNLIFGLKNEIHYTEPELISQNLNFNSLNQNISNFMDYQEPYELFLQSNLTNLQEKKMTEIMLTAQIGHIFKLDFSFYHFKINNAYSPLFNGNSFSWENVADYHQQGFELNLSNGNFLDSGNFNWNFNLNFHAYKNKTDRILIDAERVPYFGFNDISKNFIEDQAVGVIVGSDFQRDGNGNVMIGSDGFPIVDGNLKIIADPNPDFTLKLFNEIKVHNFSLAFNFDWQKGGQIWNGTQSTLNYFGRSQLTADLRNTTNYVFNGMNLNGQPNSIAVDFTNPANDLSENRWVRYGVTGTASENVEDASYFRLQNISLSYETKLRKYHYSPLTKLTISIFARNLWVSTDYSGVFPGTGLLGNDQGIGMDYFNYPLSRTYGVSLNLKF</sequence>
<name>A0A1W2C786_9FLAO</name>
<evidence type="ECO:0008006" key="3">
    <source>
        <dbReference type="Google" id="ProtNLM"/>
    </source>
</evidence>
<dbReference type="RefSeq" id="WP_084018056.1">
    <property type="nucleotide sequence ID" value="NZ_FWXS01000009.1"/>
</dbReference>
<reference evidence="1 2" key="1">
    <citation type="submission" date="2017-04" db="EMBL/GenBank/DDBJ databases">
        <authorList>
            <person name="Afonso C.L."/>
            <person name="Miller P.J."/>
            <person name="Scott M.A."/>
            <person name="Spackman E."/>
            <person name="Goraichik I."/>
            <person name="Dimitrov K.M."/>
            <person name="Suarez D.L."/>
            <person name="Swayne D.E."/>
        </authorList>
    </citation>
    <scope>NUCLEOTIDE SEQUENCE [LARGE SCALE GENOMIC DNA]</scope>
    <source>
        <strain evidence="1 2">CGMCC 1.12708</strain>
    </source>
</reference>
<organism evidence="1 2">
    <name type="scientific">Moheibacter sediminis</name>
    <dbReference type="NCBI Taxonomy" id="1434700"/>
    <lineage>
        <taxon>Bacteria</taxon>
        <taxon>Pseudomonadati</taxon>
        <taxon>Bacteroidota</taxon>
        <taxon>Flavobacteriia</taxon>
        <taxon>Flavobacteriales</taxon>
        <taxon>Weeksellaceae</taxon>
        <taxon>Moheibacter</taxon>
    </lineage>
</organism>